<dbReference type="Proteomes" id="UP000887576">
    <property type="component" value="Unplaced"/>
</dbReference>
<evidence type="ECO:0000313" key="2">
    <source>
        <dbReference type="WBParaSite" id="JU765_v2.g8598.t2"/>
    </source>
</evidence>
<evidence type="ECO:0000313" key="1">
    <source>
        <dbReference type="Proteomes" id="UP000887576"/>
    </source>
</evidence>
<dbReference type="WBParaSite" id="JU765_v2.g8598.t2">
    <property type="protein sequence ID" value="JU765_v2.g8598.t2"/>
    <property type="gene ID" value="JU765_v2.g8598"/>
</dbReference>
<accession>A0AC34RN24</accession>
<sequence length="310" mass="36015">MAWNPCCCWKLKDAAITIGIWSAIFAVVQLGILGWQMAAIKYERDRAANTLLPNYNTYGRYDVPSYYESYWQSPEERFYTALFVIQVLCLIVSFFLLFASIAMIYGVHSWSRVLIWPWIAVMIASVLSSTAYCVCWWSGDVRDYWLVLTILEIFGVFINTYFIVVICVFYSRMQRELEYYEGKKRNKYDRFSPLDSTQTLEPDQDKRDMGYRNQWDDPNMWYPDNKYPPPPPDPYLDGRSTYPYKRRYDDEIEMEPPPPPEPMQMPHSHLIGTVPARVTSRRGGIPITTITDQGAGTNATAPTPDPANCR</sequence>
<reference evidence="2" key="1">
    <citation type="submission" date="2022-11" db="UniProtKB">
        <authorList>
            <consortium name="WormBaseParasite"/>
        </authorList>
    </citation>
    <scope>IDENTIFICATION</scope>
</reference>
<name>A0AC34RN24_9BILA</name>
<organism evidence="1 2">
    <name type="scientific">Panagrolaimus sp. JU765</name>
    <dbReference type="NCBI Taxonomy" id="591449"/>
    <lineage>
        <taxon>Eukaryota</taxon>
        <taxon>Metazoa</taxon>
        <taxon>Ecdysozoa</taxon>
        <taxon>Nematoda</taxon>
        <taxon>Chromadorea</taxon>
        <taxon>Rhabditida</taxon>
        <taxon>Tylenchina</taxon>
        <taxon>Panagrolaimomorpha</taxon>
        <taxon>Panagrolaimoidea</taxon>
        <taxon>Panagrolaimidae</taxon>
        <taxon>Panagrolaimus</taxon>
    </lineage>
</organism>
<protein>
    <submittedName>
        <fullName evidence="2">Uncharacterized protein</fullName>
    </submittedName>
</protein>
<proteinExistence type="predicted"/>